<feature type="domain" description="SaeA fifth Fn3-like" evidence="6">
    <location>
        <begin position="629"/>
        <end position="744"/>
    </location>
</feature>
<keyword evidence="8" id="KW-1185">Reference proteome</keyword>
<organism evidence="7 8">
    <name type="scientific">Actinomyces respiraculi</name>
    <dbReference type="NCBI Taxonomy" id="2744574"/>
    <lineage>
        <taxon>Bacteria</taxon>
        <taxon>Bacillati</taxon>
        <taxon>Actinomycetota</taxon>
        <taxon>Actinomycetes</taxon>
        <taxon>Actinomycetales</taxon>
        <taxon>Actinomycetaceae</taxon>
        <taxon>Actinomyces</taxon>
    </lineage>
</organism>
<evidence type="ECO:0000313" key="7">
    <source>
        <dbReference type="EMBL" id="QPL04925.1"/>
    </source>
</evidence>
<dbReference type="InterPro" id="IPR058692">
    <property type="entry name" value="Fn3_SaeA_2nd"/>
</dbReference>
<gene>
    <name evidence="7" type="ORF">ID810_09255</name>
</gene>
<evidence type="ECO:0000256" key="1">
    <source>
        <dbReference type="SAM" id="MobiDB-lite"/>
    </source>
</evidence>
<feature type="domain" description="SaeA fourth Fn3-like" evidence="5">
    <location>
        <begin position="503"/>
        <end position="594"/>
    </location>
</feature>
<protein>
    <submittedName>
        <fullName evidence="7">Uncharacterized protein</fullName>
    </submittedName>
</protein>
<accession>A0A7T0PWK1</accession>
<dbReference type="KEGG" id="arep:ID810_09255"/>
<evidence type="ECO:0000259" key="3">
    <source>
        <dbReference type="Pfam" id="PF25833"/>
    </source>
</evidence>
<dbReference type="InterPro" id="IPR058691">
    <property type="entry name" value="Fn3_SaeA_1st"/>
</dbReference>
<reference evidence="7 8" key="1">
    <citation type="submission" date="2020-11" db="EMBL/GenBank/DDBJ databases">
        <title>Actinomyces sp. ZJ750.</title>
        <authorList>
            <person name="Zhou J."/>
        </authorList>
    </citation>
    <scope>NUCLEOTIDE SEQUENCE [LARGE SCALE GENOMIC DNA]</scope>
    <source>
        <strain evidence="7 8">ZJ750</strain>
    </source>
</reference>
<dbReference type="InterPro" id="IPR058694">
    <property type="entry name" value="Fn3_SaeA_4th"/>
</dbReference>
<evidence type="ECO:0000259" key="2">
    <source>
        <dbReference type="Pfam" id="PF25832"/>
    </source>
</evidence>
<proteinExistence type="predicted"/>
<evidence type="ECO:0000313" key="8">
    <source>
        <dbReference type="Proteomes" id="UP000594637"/>
    </source>
</evidence>
<dbReference type="Proteomes" id="UP000594637">
    <property type="component" value="Chromosome"/>
</dbReference>
<evidence type="ECO:0000259" key="6">
    <source>
        <dbReference type="Pfam" id="PF25836"/>
    </source>
</evidence>
<feature type="domain" description="SaeA first Fn3-like" evidence="2">
    <location>
        <begin position="178"/>
        <end position="267"/>
    </location>
</feature>
<feature type="domain" description="SaeA second Fn3-like" evidence="3">
    <location>
        <begin position="274"/>
        <end position="366"/>
    </location>
</feature>
<dbReference type="RefSeq" id="WP_166855965.1">
    <property type="nucleotide sequence ID" value="NZ_CP063989.1"/>
</dbReference>
<sequence length="749" mass="80635">MTVSFASFTKAIQTWLDQEGAGVKTVVRPSTWKPIFNTGVADDDAHLSFSEAAVRRLTPDLDESAVRSLVAALNARFSRPDYESDGESDGESALAEWNPEPPLPSGPTPLAAAAHPAPPQPPSAQNAQDVQSGPGQSVAPSAPPAEPPAPERRVWELPLYDFSRADEDIDISGQNRVPVSVSRSTQGLRYTWPASSETEVYRVVVSDTEDPYSPDDFDEVTVTEACEALDTLPTTTAIRFVTVWAYERSAPGSTVLGQPRRVASQAVVHPLAGWQVSFDSLSRTVEGRWVPPTAPIGAVVAVRSAKIPAGQPVGRLLRGMAWMSHLIENNGAGFQDADVRGGQKQDYVAAVEVSVGGETYTSSPQVLSIVPDVAHEAVADFTVEHDPDQGEGRGASLHISWTQHPLSAVTVYRSAVAVDPAALEQGEIPTTELERAGLRESEAITSAAGIEPLEDGRQRRTLRHVIWPDGVDWDTIHFTPVTNHEDGTSTVGQPVRLKRAGQITNLTLLRRVSRDLLTFTWPGDAGSVELRILPLGSPVDDAVGPQLTVDKETYQQQGGCIISGGLPSEGATIYINSVTYLGGVPIPSVPTRLDVDPLWIYDYQVRWPGEVPVGGSVIRRAVRAFGQTVVEIAITPRVGVRRQEDVAQMVLVYNETHLPLHPADGQRLEVFAQKPSREGGQESYRSAPLPAHGTTLSLWAETKGLKTGYLRLLIDAPARATAQGGAQPHSLESYALIDPSLPDLMIAAR</sequence>
<dbReference type="Pfam" id="PF25836">
    <property type="entry name" value="Fn3_SaeA_6th"/>
    <property type="match status" value="1"/>
</dbReference>
<dbReference type="InterPro" id="IPR058693">
    <property type="entry name" value="Fn3_SaeA_3rd"/>
</dbReference>
<feature type="region of interest" description="Disordered" evidence="1">
    <location>
        <begin position="80"/>
        <end position="152"/>
    </location>
</feature>
<evidence type="ECO:0000259" key="4">
    <source>
        <dbReference type="Pfam" id="PF25834"/>
    </source>
</evidence>
<dbReference type="InterPro" id="IPR058696">
    <property type="entry name" value="Fn3_SaeA_5th"/>
</dbReference>
<name>A0A7T0PWK1_9ACTO</name>
<dbReference type="Pfam" id="PF25832">
    <property type="entry name" value="Fn3_SaeA_2nd"/>
    <property type="match status" value="1"/>
</dbReference>
<dbReference type="Pfam" id="PF25833">
    <property type="entry name" value="Fn3_SaeA_3rd"/>
    <property type="match status" value="1"/>
</dbReference>
<feature type="domain" description="SaeA third Fn3-like" evidence="4">
    <location>
        <begin position="390"/>
        <end position="495"/>
    </location>
</feature>
<dbReference type="AlphaFoldDB" id="A0A7T0PWK1"/>
<dbReference type="EMBL" id="CP063989">
    <property type="protein sequence ID" value="QPL04925.1"/>
    <property type="molecule type" value="Genomic_DNA"/>
</dbReference>
<evidence type="ECO:0000259" key="5">
    <source>
        <dbReference type="Pfam" id="PF25835"/>
    </source>
</evidence>
<dbReference type="Pfam" id="PF25834">
    <property type="entry name" value="Fn3_SaeA_4th"/>
    <property type="match status" value="1"/>
</dbReference>
<dbReference type="Pfam" id="PF25835">
    <property type="entry name" value="Fn3_SaeA_5th"/>
    <property type="match status" value="1"/>
</dbReference>